<evidence type="ECO:0000313" key="1">
    <source>
        <dbReference type="EMBL" id="WBA44385.1"/>
    </source>
</evidence>
<keyword evidence="1" id="KW-0614">Plasmid</keyword>
<sequence length="178" mass="20630">MYSLQDVLQFEEQQFEQAFHAYLDLYGQHPTDYQIWRHFYFFLWAALDQAPVELLERLGVTARLRALFTEGESRFTTLAEFQFLAGYTVAILPYEFGPFDEWEQKGKELLHQATVLDPTNLIYHLAYLGSLPSSTLPEYSPAYRQAVVDAAPLVATTFQGNGLLNQYFRQVLCRVDEL</sequence>
<dbReference type="EMBL" id="CP114770">
    <property type="protein sequence ID" value="WBA44385.1"/>
    <property type="molecule type" value="Genomic_DNA"/>
</dbReference>
<reference evidence="1 2" key="1">
    <citation type="submission" date="2022-12" db="EMBL/GenBank/DDBJ databases">
        <title>Hymenobacter canadensis sp. nov. isolated from lake water of the Cambridge Bay, Canada.</title>
        <authorList>
            <person name="Kim W.H."/>
            <person name="Lee Y.M."/>
        </authorList>
    </citation>
    <scope>NUCLEOTIDE SEQUENCE [LARGE SCALE GENOMIC DNA]</scope>
    <source>
        <strain evidence="1 2">PAMC 29467</strain>
        <plasmid evidence="1 2">unnamed3</plasmid>
    </source>
</reference>
<protein>
    <submittedName>
        <fullName evidence="1">Uncharacterized protein</fullName>
    </submittedName>
</protein>
<evidence type="ECO:0000313" key="2">
    <source>
        <dbReference type="Proteomes" id="UP001211005"/>
    </source>
</evidence>
<dbReference type="RefSeq" id="WP_269562403.1">
    <property type="nucleotide sequence ID" value="NZ_CP114770.1"/>
</dbReference>
<accession>A0ABY7M082</accession>
<dbReference type="Proteomes" id="UP001211005">
    <property type="component" value="Plasmid unnamed3"/>
</dbReference>
<proteinExistence type="predicted"/>
<keyword evidence="2" id="KW-1185">Reference proteome</keyword>
<geneLocation type="plasmid" evidence="1 2">
    <name>unnamed3</name>
</geneLocation>
<name>A0ABY7M082_9BACT</name>
<organism evidence="1 2">
    <name type="scientific">Hymenobacter canadensis</name>
    <dbReference type="NCBI Taxonomy" id="2999067"/>
    <lineage>
        <taxon>Bacteria</taxon>
        <taxon>Pseudomonadati</taxon>
        <taxon>Bacteroidota</taxon>
        <taxon>Cytophagia</taxon>
        <taxon>Cytophagales</taxon>
        <taxon>Hymenobacteraceae</taxon>
        <taxon>Hymenobacter</taxon>
    </lineage>
</organism>
<gene>
    <name evidence="1" type="ORF">O3303_21780</name>
</gene>